<dbReference type="EMBL" id="PGLV01000001">
    <property type="protein sequence ID" value="POZ57244.1"/>
    <property type="molecule type" value="Genomic_DNA"/>
</dbReference>
<keyword evidence="2" id="KW-1185">Reference proteome</keyword>
<protein>
    <submittedName>
        <fullName evidence="1">Uncharacterized protein</fullName>
    </submittedName>
</protein>
<dbReference type="AlphaFoldDB" id="A0A2S5D2F1"/>
<dbReference type="Proteomes" id="UP000237319">
    <property type="component" value="Unassembled WGS sequence"/>
</dbReference>
<name>A0A2S5D2F1_LYSSH</name>
<reference evidence="1 2" key="1">
    <citation type="submission" date="2017-11" db="EMBL/GenBank/DDBJ databases">
        <title>Genome sequence of Lysinibacillus sphaericus, a lignin-degrading bacteria isolated from municipal solid waste soil.</title>
        <authorList>
            <person name="Persinoti G.F."/>
            <person name="Paixao D.A."/>
            <person name="Bugg T.D."/>
            <person name="Squina F.M."/>
        </authorList>
    </citation>
    <scope>NUCLEOTIDE SEQUENCE [LARGE SCALE GENOMIC DNA]</scope>
    <source>
        <strain evidence="1 2">A1</strain>
    </source>
</reference>
<proteinExistence type="predicted"/>
<gene>
    <name evidence="1" type="ORF">LYSIN_02028</name>
</gene>
<comment type="caution">
    <text evidence="1">The sequence shown here is derived from an EMBL/GenBank/DDBJ whole genome shotgun (WGS) entry which is preliminary data.</text>
</comment>
<evidence type="ECO:0000313" key="1">
    <source>
        <dbReference type="EMBL" id="POZ57244.1"/>
    </source>
</evidence>
<organism evidence="1 2">
    <name type="scientific">Lysinibacillus sphaericus</name>
    <name type="common">Bacillus sphaericus</name>
    <dbReference type="NCBI Taxonomy" id="1421"/>
    <lineage>
        <taxon>Bacteria</taxon>
        <taxon>Bacillati</taxon>
        <taxon>Bacillota</taxon>
        <taxon>Bacilli</taxon>
        <taxon>Bacillales</taxon>
        <taxon>Bacillaceae</taxon>
        <taxon>Lysinibacillus</taxon>
    </lineage>
</organism>
<sequence length="256" mass="29771">MSISTIKAFGKPTSYKGLHLHPIRMKDADEFYDCVQCLLLPKNDFQEPEVIRMSYFMFLLALSQNKDGNDLIVKLLALYRLIFKTENIQLTVNEKGMAFIIVDGISLHERDFDKIKTIISEQNLIDLDDEFIDPDTKKAIQDARAFMAKRKTRQADIEQQIVAYHCKSGLPYHEIQNLTLYQFHKGLVRMDYMISSDAILNARYSGMVEFKNEQDLPHWLGHIEEPKKNEDVIMTKTAFDKQMKQLGLDPSFNKKQ</sequence>
<dbReference type="RefSeq" id="WP_103977115.1">
    <property type="nucleotide sequence ID" value="NZ_PGLV01000001.1"/>
</dbReference>
<evidence type="ECO:0000313" key="2">
    <source>
        <dbReference type="Proteomes" id="UP000237319"/>
    </source>
</evidence>
<accession>A0A2S5D2F1</accession>